<dbReference type="AlphaFoldDB" id="A0A8J9UPD3"/>
<protein>
    <submittedName>
        <fullName evidence="4">Uncharacterized protein</fullName>
    </submittedName>
</protein>
<accession>A0A8J9UPD3</accession>
<dbReference type="InterPro" id="IPR032675">
    <property type="entry name" value="LRR_dom_sf"/>
</dbReference>
<evidence type="ECO:0000313" key="5">
    <source>
        <dbReference type="Proteomes" id="UP000838878"/>
    </source>
</evidence>
<evidence type="ECO:0000256" key="2">
    <source>
        <dbReference type="ARBA" id="ARBA00022737"/>
    </source>
</evidence>
<dbReference type="EMBL" id="OV170224">
    <property type="protein sequence ID" value="CAH0723577.1"/>
    <property type="molecule type" value="Genomic_DNA"/>
</dbReference>
<feature type="non-terminal residue" evidence="4">
    <location>
        <position position="756"/>
    </location>
</feature>
<dbReference type="GO" id="GO:0005737">
    <property type="term" value="C:cytoplasm"/>
    <property type="evidence" value="ECO:0007669"/>
    <property type="project" value="TreeGrafter"/>
</dbReference>
<dbReference type="InterPro" id="IPR001611">
    <property type="entry name" value="Leu-rich_rpt"/>
</dbReference>
<dbReference type="Pfam" id="PF13855">
    <property type="entry name" value="LRR_8"/>
    <property type="match status" value="1"/>
</dbReference>
<feature type="compositionally biased region" description="Basic and acidic residues" evidence="3">
    <location>
        <begin position="381"/>
        <end position="404"/>
    </location>
</feature>
<dbReference type="InterPro" id="IPR003591">
    <property type="entry name" value="Leu-rich_rpt_typical-subtyp"/>
</dbReference>
<keyword evidence="1" id="KW-0433">Leucine-rich repeat</keyword>
<feature type="compositionally biased region" description="Basic and acidic residues" evidence="3">
    <location>
        <begin position="1"/>
        <end position="11"/>
    </location>
</feature>
<sequence length="756" mass="83771">MSRNKDKHEGASGRTHHIMSEAERASGRRGGWTTLEITGGVRALAPQLFQLTHLTALYLNDNSLQRIPPDISQLVNLHTLDMSNNKLRTLPGELGDLIQLRELHLHNNYLRVLPYDLGKLFHLQLLGLQGNPLSKEMLSIYNDNNGTAKLLTYLLDNLQGKLPYILVIISYPLKLPACSRKYKRYKSKQRFNCGAIRVVKLSAAYTPAIVACCGSALPLASSRGRLALIHFSCEPTAAADARDDLRASDVSLRLRHRVQTRDFAVTLNLSIEYGLNDPIYAMSPGERAAPGRREAPRPHYAATAPGFPPPPYYPPYGVPHPNAWLGAPLISMASRTPQRDNPVSKLAMHAQGAPLIIQNRHDRRKYTTIPEQRNHRPMGQMDHHTKDRCDVPENNRSKNQHEHQQQQQQQNRSSRSGRNNNTDAVSIASDESSGSTNSETMLPRIIKPRKRRKKDRKPNNIVPHDLTSVALDLGEVEHCAITNMGSTSHSVYEESYCRDISLPYRLDVKVLDYPDPAHETYRVSALGEALEATRFGLAEAASPSESAVSSCQCRYCDPVGQIWDADSIAHLLDENSSGDFAPTKLEDSMKVVGPLGRRGADTMLRRSWSDPSARIPERKVNNTDTLSAPNLYSLFPPPRRTTSPEPRSPLALEISSEIVTSMNGHRDLEIKLFSTSPSASTSERRSFFDDKSESGVNDRCANTNTKIKLNSAVSSAKVVSSANNDRKSENLDSGCLKALVAGENSRNICDLALVSA</sequence>
<evidence type="ECO:0000313" key="4">
    <source>
        <dbReference type="EMBL" id="CAH0723577.1"/>
    </source>
</evidence>
<feature type="region of interest" description="Disordered" evidence="3">
    <location>
        <begin position="357"/>
        <end position="463"/>
    </location>
</feature>
<dbReference type="SMART" id="SM00369">
    <property type="entry name" value="LRR_TYP"/>
    <property type="match status" value="3"/>
</dbReference>
<feature type="compositionally biased region" description="Basic residues" evidence="3">
    <location>
        <begin position="446"/>
        <end position="456"/>
    </location>
</feature>
<dbReference type="SUPFAM" id="SSF52058">
    <property type="entry name" value="L domain-like"/>
    <property type="match status" value="1"/>
</dbReference>
<feature type="compositionally biased region" description="Polar residues" evidence="3">
    <location>
        <begin position="429"/>
        <end position="440"/>
    </location>
</feature>
<evidence type="ECO:0000256" key="1">
    <source>
        <dbReference type="ARBA" id="ARBA00022614"/>
    </source>
</evidence>
<gene>
    <name evidence="4" type="ORF">BINO364_LOCUS9393</name>
</gene>
<proteinExistence type="predicted"/>
<feature type="region of interest" description="Disordered" evidence="3">
    <location>
        <begin position="1"/>
        <end position="27"/>
    </location>
</feature>
<dbReference type="PANTHER" id="PTHR48051:SF1">
    <property type="entry name" value="RAS SUPPRESSOR PROTEIN 1"/>
    <property type="match status" value="1"/>
</dbReference>
<reference evidence="4" key="1">
    <citation type="submission" date="2021-12" db="EMBL/GenBank/DDBJ databases">
        <authorList>
            <person name="Martin H S."/>
        </authorList>
    </citation>
    <scope>NUCLEOTIDE SEQUENCE</scope>
</reference>
<evidence type="ECO:0000256" key="3">
    <source>
        <dbReference type="SAM" id="MobiDB-lite"/>
    </source>
</evidence>
<dbReference type="OrthoDB" id="6619754at2759"/>
<feature type="compositionally biased region" description="Low complexity" evidence="3">
    <location>
        <begin position="405"/>
        <end position="421"/>
    </location>
</feature>
<dbReference type="Gene3D" id="3.80.10.10">
    <property type="entry name" value="Ribonuclease Inhibitor"/>
    <property type="match status" value="1"/>
</dbReference>
<dbReference type="Proteomes" id="UP000838878">
    <property type="component" value="Chromosome 4"/>
</dbReference>
<keyword evidence="5" id="KW-1185">Reference proteome</keyword>
<name>A0A8J9UPD3_9NEOP</name>
<dbReference type="InterPro" id="IPR050216">
    <property type="entry name" value="LRR_domain-containing"/>
</dbReference>
<organism evidence="4 5">
    <name type="scientific">Brenthis ino</name>
    <name type="common">lesser marbled fritillary</name>
    <dbReference type="NCBI Taxonomy" id="405034"/>
    <lineage>
        <taxon>Eukaryota</taxon>
        <taxon>Metazoa</taxon>
        <taxon>Ecdysozoa</taxon>
        <taxon>Arthropoda</taxon>
        <taxon>Hexapoda</taxon>
        <taxon>Insecta</taxon>
        <taxon>Pterygota</taxon>
        <taxon>Neoptera</taxon>
        <taxon>Endopterygota</taxon>
        <taxon>Lepidoptera</taxon>
        <taxon>Glossata</taxon>
        <taxon>Ditrysia</taxon>
        <taxon>Papilionoidea</taxon>
        <taxon>Nymphalidae</taxon>
        <taxon>Heliconiinae</taxon>
        <taxon>Argynnini</taxon>
        <taxon>Brenthis</taxon>
    </lineage>
</organism>
<keyword evidence="2" id="KW-0677">Repeat</keyword>
<dbReference type="PANTHER" id="PTHR48051">
    <property type="match status" value="1"/>
</dbReference>